<dbReference type="Gene3D" id="3.40.50.300">
    <property type="entry name" value="P-loop containing nucleotide triphosphate hydrolases"/>
    <property type="match status" value="1"/>
</dbReference>
<dbReference type="InterPro" id="IPR000863">
    <property type="entry name" value="Sulfotransferase_dom"/>
</dbReference>
<keyword evidence="9" id="KW-1185">Reference proteome</keyword>
<feature type="disulfide bond" evidence="5">
    <location>
        <begin position="350"/>
        <end position="373"/>
    </location>
</feature>
<feature type="region of interest" description="Disordered" evidence="6">
    <location>
        <begin position="72"/>
        <end position="153"/>
    </location>
</feature>
<comment type="caution">
    <text evidence="8">The sequence shown here is derived from an EMBL/GenBank/DDBJ whole genome shotgun (WGS) entry which is preliminary data.</text>
</comment>
<evidence type="ECO:0000256" key="5">
    <source>
        <dbReference type="PIRSR" id="PIRSR637359-3"/>
    </source>
</evidence>
<evidence type="ECO:0000313" key="8">
    <source>
        <dbReference type="EMBL" id="GFR73950.1"/>
    </source>
</evidence>
<feature type="domain" description="Sulfotransferase" evidence="7">
    <location>
        <begin position="157"/>
        <end position="355"/>
    </location>
</feature>
<dbReference type="InterPro" id="IPR037359">
    <property type="entry name" value="NST/OST"/>
</dbReference>
<dbReference type="SUPFAM" id="SSF52540">
    <property type="entry name" value="P-loop containing nucleoside triphosphate hydrolases"/>
    <property type="match status" value="1"/>
</dbReference>
<feature type="compositionally biased region" description="Basic and acidic residues" evidence="6">
    <location>
        <begin position="75"/>
        <end position="86"/>
    </location>
</feature>
<feature type="binding site" evidence="4">
    <location>
        <begin position="378"/>
        <end position="382"/>
    </location>
    <ligand>
        <name>3'-phosphoadenylyl sulfate</name>
        <dbReference type="ChEBI" id="CHEBI:58339"/>
    </ligand>
</feature>
<evidence type="ECO:0000256" key="3">
    <source>
        <dbReference type="PIRSR" id="PIRSR637359-1"/>
    </source>
</evidence>
<gene>
    <name evidence="8" type="ORF">ElyMa_002150400</name>
</gene>
<dbReference type="GO" id="GO:0008467">
    <property type="term" value="F:[heparan sulfate]-glucosamine 3-sulfotransferase activity"/>
    <property type="evidence" value="ECO:0007669"/>
    <property type="project" value="TreeGrafter"/>
</dbReference>
<feature type="binding site" evidence="4">
    <location>
        <position position="254"/>
    </location>
    <ligand>
        <name>3'-phosphoadenylyl sulfate</name>
        <dbReference type="ChEBI" id="CHEBI:58339"/>
    </ligand>
</feature>
<accession>A0AAV4FMB1</accession>
<keyword evidence="5" id="KW-1015">Disulfide bond</keyword>
<feature type="compositionally biased region" description="Polar residues" evidence="6">
    <location>
        <begin position="101"/>
        <end position="110"/>
    </location>
</feature>
<evidence type="ECO:0000256" key="2">
    <source>
        <dbReference type="ARBA" id="ARBA00023180"/>
    </source>
</evidence>
<evidence type="ECO:0000256" key="6">
    <source>
        <dbReference type="SAM" id="MobiDB-lite"/>
    </source>
</evidence>
<evidence type="ECO:0000259" key="7">
    <source>
        <dbReference type="Pfam" id="PF00685"/>
    </source>
</evidence>
<dbReference type="EMBL" id="BMAT01004468">
    <property type="protein sequence ID" value="GFR73950.1"/>
    <property type="molecule type" value="Genomic_DNA"/>
</dbReference>
<keyword evidence="2" id="KW-0325">Glycoprotein</keyword>
<organism evidence="8 9">
    <name type="scientific">Elysia marginata</name>
    <dbReference type="NCBI Taxonomy" id="1093978"/>
    <lineage>
        <taxon>Eukaryota</taxon>
        <taxon>Metazoa</taxon>
        <taxon>Spiralia</taxon>
        <taxon>Lophotrochozoa</taxon>
        <taxon>Mollusca</taxon>
        <taxon>Gastropoda</taxon>
        <taxon>Heterobranchia</taxon>
        <taxon>Euthyneura</taxon>
        <taxon>Panpulmonata</taxon>
        <taxon>Sacoglossa</taxon>
        <taxon>Placobranchoidea</taxon>
        <taxon>Plakobranchidae</taxon>
        <taxon>Elysia</taxon>
    </lineage>
</organism>
<feature type="active site" description="For sulfotransferase activity" evidence="3">
    <location>
        <position position="165"/>
    </location>
</feature>
<reference evidence="8 9" key="1">
    <citation type="journal article" date="2021" name="Elife">
        <title>Chloroplast acquisition without the gene transfer in kleptoplastic sea slugs, Plakobranchus ocellatus.</title>
        <authorList>
            <person name="Maeda T."/>
            <person name="Takahashi S."/>
            <person name="Yoshida T."/>
            <person name="Shimamura S."/>
            <person name="Takaki Y."/>
            <person name="Nagai Y."/>
            <person name="Toyoda A."/>
            <person name="Suzuki Y."/>
            <person name="Arimoto A."/>
            <person name="Ishii H."/>
            <person name="Satoh N."/>
            <person name="Nishiyama T."/>
            <person name="Hasebe M."/>
            <person name="Maruyama T."/>
            <person name="Minagawa J."/>
            <person name="Obokata J."/>
            <person name="Shigenobu S."/>
        </authorList>
    </citation>
    <scope>NUCLEOTIDE SEQUENCE [LARGE SCALE GENOMIC DNA]</scope>
</reference>
<dbReference type="InterPro" id="IPR027417">
    <property type="entry name" value="P-loop_NTPase"/>
</dbReference>
<dbReference type="PANTHER" id="PTHR10605">
    <property type="entry name" value="HEPARAN SULFATE SULFOTRANSFERASE"/>
    <property type="match status" value="1"/>
</dbReference>
<dbReference type="Proteomes" id="UP000762676">
    <property type="component" value="Unassembled WGS sequence"/>
</dbReference>
<feature type="binding site" evidence="4">
    <location>
        <position position="246"/>
    </location>
    <ligand>
        <name>3'-phosphoadenylyl sulfate</name>
        <dbReference type="ChEBI" id="CHEBI:58339"/>
    </ligand>
</feature>
<evidence type="ECO:0000256" key="1">
    <source>
        <dbReference type="ARBA" id="ARBA00022679"/>
    </source>
</evidence>
<evidence type="ECO:0000256" key="4">
    <source>
        <dbReference type="PIRSR" id="PIRSR637359-2"/>
    </source>
</evidence>
<evidence type="ECO:0000313" key="9">
    <source>
        <dbReference type="Proteomes" id="UP000762676"/>
    </source>
</evidence>
<keyword evidence="1" id="KW-0808">Transferase</keyword>
<dbReference type="PANTHER" id="PTHR10605:SF65">
    <property type="entry name" value="GH20068P"/>
    <property type="match status" value="1"/>
</dbReference>
<dbReference type="AlphaFoldDB" id="A0AAV4FMB1"/>
<name>A0AAV4FMB1_9GAST</name>
<sequence length="421" mass="48020">MFTEKRTKLFVALALVSFLGLLGVEQFLTSHRVAMYLRDSDRKLASAQNHSRLQDARFQRELLLIKSGALASGSGDDHHGDSDTGHSAEISSSHATKDTAENMSTASSTGVPGARNSLDLQAPFVSPAKTPSSQNSLGKQQTTPSSPATDRRPRLPSALIIGFAKCGTAALRTFLTIHPDVVSPILEVRYFTLYHSKELEWYRKQMPPSTRDQVTIEKTPSYIMINQSLRRIHDFDPKIKLIVIVRDPIVRLQSQYAHEFCQKEPNHTPTFIQWLGETPERRKIARSCHYARYIRRVYNLFPRKQVLILSEDDMERNPLPVLKEAEKFLELRPAYSDDMFVFNETKGFHCFNTQSKLFSRVLELVQVKNATGCLGKSKGREHPKIEGNYLKVLKKTIQPLNEELFDLIGKRFQWDNFRDKS</sequence>
<feature type="compositionally biased region" description="Polar residues" evidence="6">
    <location>
        <begin position="129"/>
        <end position="148"/>
    </location>
</feature>
<dbReference type="Pfam" id="PF00685">
    <property type="entry name" value="Sulfotransfer_1"/>
    <property type="match status" value="1"/>
</dbReference>
<proteinExistence type="predicted"/>
<protein>
    <submittedName>
        <fullName evidence="8">Heparan sulfate glucosamine 3-O-sulfotransferase</fullName>
    </submittedName>
</protein>